<dbReference type="RefSeq" id="WP_036103507.1">
    <property type="nucleotide sequence ID" value="NZ_JAJA02000001.1"/>
</dbReference>
<dbReference type="EMBL" id="JAJA02000001">
    <property type="protein sequence ID" value="KWS05318.1"/>
    <property type="molecule type" value="Genomic_DNA"/>
</dbReference>
<evidence type="ECO:0000313" key="1">
    <source>
        <dbReference type="EMBL" id="KWS05318.1"/>
    </source>
</evidence>
<reference evidence="1 2" key="1">
    <citation type="journal article" date="2014" name="Genome Announc.">
        <title>Draft Genome Sequence of Lysobacter capsici AZ78, a Bacterium Antagonistic to Plant-Pathogenic Oomycetes.</title>
        <authorList>
            <person name="Puopolo G."/>
            <person name="Sonego P."/>
            <person name="Engelen K."/>
            <person name="Pertot I."/>
        </authorList>
    </citation>
    <scope>NUCLEOTIDE SEQUENCE [LARGE SCALE GENOMIC DNA]</scope>
    <source>
        <strain evidence="1 2">AZ78</strain>
    </source>
</reference>
<proteinExistence type="predicted"/>
<evidence type="ECO:0000313" key="2">
    <source>
        <dbReference type="Proteomes" id="UP000023435"/>
    </source>
</evidence>
<gene>
    <name evidence="1" type="ORF">AZ78_2869</name>
</gene>
<comment type="caution">
    <text evidence="1">The sequence shown here is derived from an EMBL/GenBank/DDBJ whole genome shotgun (WGS) entry which is preliminary data.</text>
</comment>
<sequence>MTAVSKETQQAHDGFADFLHSLAEGSATQQDWRRHAISHNADAALETARMELIKVSQTDSRMPTDSAKVRDAASEIIRRLAI</sequence>
<accession>A0A125MN35</accession>
<keyword evidence="2" id="KW-1185">Reference proteome</keyword>
<dbReference type="AlphaFoldDB" id="A0A125MN35"/>
<organism evidence="1 2">
    <name type="scientific">Lysobacter capsici AZ78</name>
    <dbReference type="NCBI Taxonomy" id="1444315"/>
    <lineage>
        <taxon>Bacteria</taxon>
        <taxon>Pseudomonadati</taxon>
        <taxon>Pseudomonadota</taxon>
        <taxon>Gammaproteobacteria</taxon>
        <taxon>Lysobacterales</taxon>
        <taxon>Lysobacteraceae</taxon>
        <taxon>Lysobacter</taxon>
    </lineage>
</organism>
<dbReference type="OrthoDB" id="6026968at2"/>
<dbReference type="Proteomes" id="UP000023435">
    <property type="component" value="Unassembled WGS sequence"/>
</dbReference>
<protein>
    <submittedName>
        <fullName evidence="1">Uncharacterized protein</fullName>
    </submittedName>
</protein>
<dbReference type="GeneID" id="97901190"/>
<name>A0A125MN35_9GAMM</name>